<reference evidence="3" key="1">
    <citation type="journal article" date="2019" name="Sci. Rep.">
        <title>Draft genome of Tanacetum cinerariifolium, the natural source of mosquito coil.</title>
        <authorList>
            <person name="Yamashiro T."/>
            <person name="Shiraishi A."/>
            <person name="Satake H."/>
            <person name="Nakayama K."/>
        </authorList>
    </citation>
    <scope>NUCLEOTIDE SEQUENCE</scope>
</reference>
<evidence type="ECO:0000259" key="2">
    <source>
        <dbReference type="Pfam" id="PF07727"/>
    </source>
</evidence>
<proteinExistence type="predicted"/>
<name>A0A6L2M422_TANCI</name>
<evidence type="ECO:0000313" key="3">
    <source>
        <dbReference type="EMBL" id="GEU68743.1"/>
    </source>
</evidence>
<dbReference type="InterPro" id="IPR013103">
    <property type="entry name" value="RVT_2"/>
</dbReference>
<sequence>MFDEYLNPPPCVDLQVPTVIAPEPFVSTDTHSSTTIDQYAPSTSTSLTTLETPPLVIPLGVEEADHDIKFAHMDNNSNVDFLIPKPSFEESSTQEPVTRPDRVMIITLKWIYKLKLDELGSVLKNKACLVARGYHQEEGIDFKESFALVARLEAIRIFSAFAAHINMVVYQMDVKTTFLNGILREEVYVSQPDGFVDPKNPNHVYKLKKALYVLKQSPPDTPMVKKSKLDEDPQGKAVDPTCYHGMIGTQMYLTANRPDLVFDDSCIALTAFADLTMRVAKIPEKVRLEQFWYSIKKVQGTDSYEFILANKKYMVNADVFRTIPDICPRVEGVNHTDVPNDDTTLAFLIKLGYKVNGKTASRRVVKKKVTIFADDNIIPDQDFALELGKSISLAKAEEEEATNRSLKSKLKGVQSITPAKQEAVDIMKALKESKKTNKRQPHTGGLSERTGTIPWVLDESTVIFATSSEGTGTKPGVPNEEKDISEADDEDDDHISDAKDDETKSDEDEIYKYKICVRKDKDVEMSNAEVEDSNKGDKEVTDAAKVDAKKTSEVKDDSKKTELPPTSSSLSFEVPHIQSPSMLRVPVSVVSEPSVLTPVQESPSIAIVTTIPPPSISTTPHVPQQTTTPIRTPPITTDAPIITSVILKIKKEQAGKQKMPKFTIKSTDKSSKKPSTTKETPKGKAPSKGSKTGKSASAKELVKEPTAEVVIDEAGKYVVRNDDQTQDTFKPKTAKTPNLEWILSHLTTSWRLRLTSPSTCSSSIELEYHFQKCFTALIDKLDWNNPNGDCYPFNISKPHPLQGYPGHLTVAVDYFFNNDLEYLKSSNLEKMYTTLITKTKAARYEIEGIEDIVPTLWSLTKVWYEKDALKGIKHSGERHKLWH</sequence>
<dbReference type="AlphaFoldDB" id="A0A6L2M422"/>
<organism evidence="3">
    <name type="scientific">Tanacetum cinerariifolium</name>
    <name type="common">Dalmatian daisy</name>
    <name type="synonym">Chrysanthemum cinerariifolium</name>
    <dbReference type="NCBI Taxonomy" id="118510"/>
    <lineage>
        <taxon>Eukaryota</taxon>
        <taxon>Viridiplantae</taxon>
        <taxon>Streptophyta</taxon>
        <taxon>Embryophyta</taxon>
        <taxon>Tracheophyta</taxon>
        <taxon>Spermatophyta</taxon>
        <taxon>Magnoliopsida</taxon>
        <taxon>eudicotyledons</taxon>
        <taxon>Gunneridae</taxon>
        <taxon>Pentapetalae</taxon>
        <taxon>asterids</taxon>
        <taxon>campanulids</taxon>
        <taxon>Asterales</taxon>
        <taxon>Asteraceae</taxon>
        <taxon>Asteroideae</taxon>
        <taxon>Anthemideae</taxon>
        <taxon>Anthemidinae</taxon>
        <taxon>Tanacetum</taxon>
    </lineage>
</organism>
<comment type="caution">
    <text evidence="3">The sequence shown here is derived from an EMBL/GenBank/DDBJ whole genome shotgun (WGS) entry which is preliminary data.</text>
</comment>
<gene>
    <name evidence="3" type="ORF">Tci_040721</name>
</gene>
<feature type="region of interest" description="Disordered" evidence="1">
    <location>
        <begin position="656"/>
        <end position="703"/>
    </location>
</feature>
<feature type="compositionally biased region" description="Low complexity" evidence="1">
    <location>
        <begin position="673"/>
        <end position="699"/>
    </location>
</feature>
<feature type="region of interest" description="Disordered" evidence="1">
    <location>
        <begin position="525"/>
        <end position="573"/>
    </location>
</feature>
<protein>
    <submittedName>
        <fullName evidence="3">Retrovirus-related Pol polyprotein from transposon TNT 1-94</fullName>
    </submittedName>
</protein>
<feature type="domain" description="Reverse transcriptase Ty1/copia-type" evidence="2">
    <location>
        <begin position="97"/>
        <end position="218"/>
    </location>
</feature>
<dbReference type="Pfam" id="PF07727">
    <property type="entry name" value="RVT_2"/>
    <property type="match status" value="1"/>
</dbReference>
<dbReference type="EMBL" id="BKCJ010005806">
    <property type="protein sequence ID" value="GEU68743.1"/>
    <property type="molecule type" value="Genomic_DNA"/>
</dbReference>
<evidence type="ECO:0000256" key="1">
    <source>
        <dbReference type="SAM" id="MobiDB-lite"/>
    </source>
</evidence>
<feature type="region of interest" description="Disordered" evidence="1">
    <location>
        <begin position="430"/>
        <end position="452"/>
    </location>
</feature>
<feature type="region of interest" description="Disordered" evidence="1">
    <location>
        <begin position="616"/>
        <end position="636"/>
    </location>
</feature>
<accession>A0A6L2M422</accession>
<feature type="compositionally biased region" description="Basic and acidic residues" evidence="1">
    <location>
        <begin position="532"/>
        <end position="562"/>
    </location>
</feature>
<feature type="region of interest" description="Disordered" evidence="1">
    <location>
        <begin position="466"/>
        <end position="506"/>
    </location>
</feature>